<feature type="transmembrane region" description="Helical" evidence="2">
    <location>
        <begin position="6"/>
        <end position="28"/>
    </location>
</feature>
<dbReference type="PANTHER" id="PTHR42877">
    <property type="entry name" value="L-ORNITHINE N(5)-MONOOXYGENASE-RELATED"/>
    <property type="match status" value="1"/>
</dbReference>
<dbReference type="STRING" id="1890683.A0A427Y8F5"/>
<evidence type="ECO:0008006" key="5">
    <source>
        <dbReference type="Google" id="ProtNLM"/>
    </source>
</evidence>
<accession>A0A427Y8F5</accession>
<dbReference type="InterPro" id="IPR051209">
    <property type="entry name" value="FAD-bind_Monooxygenase_sf"/>
</dbReference>
<evidence type="ECO:0000313" key="3">
    <source>
        <dbReference type="EMBL" id="RSH87400.1"/>
    </source>
</evidence>
<keyword evidence="4" id="KW-1185">Reference proteome</keyword>
<dbReference type="OrthoDB" id="74360at2759"/>
<proteinExistence type="inferred from homology"/>
<dbReference type="Proteomes" id="UP000279259">
    <property type="component" value="Unassembled WGS sequence"/>
</dbReference>
<keyword evidence="2" id="KW-1133">Transmembrane helix</keyword>
<keyword evidence="2" id="KW-0472">Membrane</keyword>
<protein>
    <recommendedName>
        <fullName evidence="5">FAD/NAD(P)-binding domain-containing protein</fullName>
    </recommendedName>
</protein>
<evidence type="ECO:0000313" key="4">
    <source>
        <dbReference type="Proteomes" id="UP000279259"/>
    </source>
</evidence>
<dbReference type="Pfam" id="PF13738">
    <property type="entry name" value="Pyr_redox_3"/>
    <property type="match status" value="1"/>
</dbReference>
<evidence type="ECO:0000256" key="2">
    <source>
        <dbReference type="SAM" id="Phobius"/>
    </source>
</evidence>
<dbReference type="InterPro" id="IPR036188">
    <property type="entry name" value="FAD/NAD-bd_sf"/>
</dbReference>
<comment type="similarity">
    <text evidence="1">Belongs to the FAD-binding monooxygenase family.</text>
</comment>
<dbReference type="AlphaFoldDB" id="A0A427Y8F5"/>
<dbReference type="Gene3D" id="3.50.50.60">
    <property type="entry name" value="FAD/NAD(P)-binding domain"/>
    <property type="match status" value="3"/>
</dbReference>
<keyword evidence="2" id="KW-0812">Transmembrane</keyword>
<comment type="caution">
    <text evidence="3">The sequence shown here is derived from an EMBL/GenBank/DDBJ whole genome shotgun (WGS) entry which is preliminary data.</text>
</comment>
<gene>
    <name evidence="3" type="ORF">EHS25_003310</name>
</gene>
<dbReference type="PANTHER" id="PTHR42877:SF4">
    <property type="entry name" value="FAD_NAD(P)-BINDING DOMAIN-CONTAINING PROTEIN-RELATED"/>
    <property type="match status" value="1"/>
</dbReference>
<evidence type="ECO:0000256" key="1">
    <source>
        <dbReference type="ARBA" id="ARBA00010139"/>
    </source>
</evidence>
<organism evidence="3 4">
    <name type="scientific">Saitozyma podzolica</name>
    <dbReference type="NCBI Taxonomy" id="1890683"/>
    <lineage>
        <taxon>Eukaryota</taxon>
        <taxon>Fungi</taxon>
        <taxon>Dikarya</taxon>
        <taxon>Basidiomycota</taxon>
        <taxon>Agaricomycotina</taxon>
        <taxon>Tremellomycetes</taxon>
        <taxon>Tremellales</taxon>
        <taxon>Trimorphomycetaceae</taxon>
        <taxon>Saitozyma</taxon>
    </lineage>
</organism>
<name>A0A427Y8F5_9TREE</name>
<sequence>MTPEKPGSGLSVAIIGSGLGGICLGLALKRRGFHDFLIYEKEEDAGGTWYQNRYPGCRSDVKAVLYSHSRHPKRDWSETHPPRHEILAYWQDLVDSQGLRPHIRCSHTYLHATWDPKSNSYCITFSTHNRKIIVEANILVSAIGVFTAPKLPGIPGLELFPPDRAIHVARWPVGLEKEQLKGKTVAVIGNGCSGSQLVASLAEEPDIQVIALSRSPQWVIANPGNKPQLSKPYSKMKQRLFRLPLAQQDFGRWMKDNAPAALEDVIVPSFPLGGKRIVRDGGYMAALNQPNVKAIWDDIDRITPSGLITRGNHVLDVDYLLFATGFDTKHALAVIGRDGHEIEEGGRAKVKQYHGVATPGFPNFFTLLSNNVSLLHLGLLFPLEVQAEYVATTITAMAKHRVPVLEVRESANEEYNARVDHYSRKHVWTETTSYYSDSSTRRNYGLWPLPAFALWADNLFPHFEDYVGGEALAGKYPIQEMKARFWEGVSRGLCRSIFGGISAGQKVGRIWDKTL</sequence>
<dbReference type="EMBL" id="RSCD01000017">
    <property type="protein sequence ID" value="RSH87400.1"/>
    <property type="molecule type" value="Genomic_DNA"/>
</dbReference>
<dbReference type="SUPFAM" id="SSF51905">
    <property type="entry name" value="FAD/NAD(P)-binding domain"/>
    <property type="match status" value="2"/>
</dbReference>
<reference evidence="3 4" key="1">
    <citation type="submission" date="2018-11" db="EMBL/GenBank/DDBJ databases">
        <title>Genome sequence of Saitozyma podzolica DSM 27192.</title>
        <authorList>
            <person name="Aliyu H."/>
            <person name="Gorte O."/>
            <person name="Ochsenreither K."/>
        </authorList>
    </citation>
    <scope>NUCLEOTIDE SEQUENCE [LARGE SCALE GENOMIC DNA]</scope>
    <source>
        <strain evidence="3 4">DSM 27192</strain>
    </source>
</reference>